<feature type="transmembrane region" description="Helical" evidence="1">
    <location>
        <begin position="200"/>
        <end position="224"/>
    </location>
</feature>
<gene>
    <name evidence="3" type="ORF">RM572_00015</name>
</gene>
<protein>
    <submittedName>
        <fullName evidence="3">DUF1206 domain-containing protein</fullName>
    </submittedName>
</protein>
<feature type="transmembrane region" description="Helical" evidence="1">
    <location>
        <begin position="75"/>
        <end position="92"/>
    </location>
</feature>
<keyword evidence="1" id="KW-1133">Transmembrane helix</keyword>
<reference evidence="4" key="1">
    <citation type="submission" date="2023-07" db="EMBL/GenBank/DDBJ databases">
        <title>30 novel species of actinomycetes from the DSMZ collection.</title>
        <authorList>
            <person name="Nouioui I."/>
        </authorList>
    </citation>
    <scope>NUCLEOTIDE SEQUENCE [LARGE SCALE GENOMIC DNA]</scope>
    <source>
        <strain evidence="4">DSM 42041</strain>
    </source>
</reference>
<feature type="domain" description="DUF1206" evidence="2">
    <location>
        <begin position="207"/>
        <end position="276"/>
    </location>
</feature>
<feature type="domain" description="DUF1206" evidence="2">
    <location>
        <begin position="112"/>
        <end position="181"/>
    </location>
</feature>
<dbReference type="Proteomes" id="UP001183414">
    <property type="component" value="Unassembled WGS sequence"/>
</dbReference>
<sequence>MNASSTARRSRRSARQAKNSTAMKGAARWGFAARGLIYLLVGVLALQIAFGDSGEQADRGGALQAIAQRPFGSAVIWALGIGLAGMALWRLSEAVVGATGKDGMKTSKRLQSAARFVLYAVISASVLAYAAGDRSGSQSSDKQSQDVTARVMEMPAGPWLVGLVGAGLVGAGLWIGLRAVQRKYREHLRVSGMSRRTRKVVDVLGVVGGVCRGAVFAVAGGFLVKAAFSFDPDKAKGVDDTLRTFAETPAGPWLLAAVAAGLVLFGLFSFAMARWRKV</sequence>
<dbReference type="EMBL" id="JAVREQ010000001">
    <property type="protein sequence ID" value="MDT0377162.1"/>
    <property type="molecule type" value="Genomic_DNA"/>
</dbReference>
<feature type="transmembrane region" description="Helical" evidence="1">
    <location>
        <begin position="159"/>
        <end position="180"/>
    </location>
</feature>
<comment type="caution">
    <text evidence="3">The sequence shown here is derived from an EMBL/GenBank/DDBJ whole genome shotgun (WGS) entry which is preliminary data.</text>
</comment>
<keyword evidence="4" id="KW-1185">Reference proteome</keyword>
<dbReference type="Pfam" id="PF06724">
    <property type="entry name" value="DUF1206"/>
    <property type="match status" value="3"/>
</dbReference>
<keyword evidence="1" id="KW-0812">Transmembrane</keyword>
<accession>A0ABU2NM89</accession>
<evidence type="ECO:0000256" key="1">
    <source>
        <dbReference type="SAM" id="Phobius"/>
    </source>
</evidence>
<feature type="domain" description="DUF1206" evidence="2">
    <location>
        <begin position="30"/>
        <end position="96"/>
    </location>
</feature>
<dbReference type="RefSeq" id="WP_311671174.1">
    <property type="nucleotide sequence ID" value="NZ_JAVREQ010000001.1"/>
</dbReference>
<proteinExistence type="predicted"/>
<evidence type="ECO:0000259" key="2">
    <source>
        <dbReference type="Pfam" id="PF06724"/>
    </source>
</evidence>
<dbReference type="InterPro" id="IPR009597">
    <property type="entry name" value="DUF1206"/>
</dbReference>
<evidence type="ECO:0000313" key="4">
    <source>
        <dbReference type="Proteomes" id="UP001183414"/>
    </source>
</evidence>
<organism evidence="3 4">
    <name type="scientific">Streptomyces hazeniae</name>
    <dbReference type="NCBI Taxonomy" id="3075538"/>
    <lineage>
        <taxon>Bacteria</taxon>
        <taxon>Bacillati</taxon>
        <taxon>Actinomycetota</taxon>
        <taxon>Actinomycetes</taxon>
        <taxon>Kitasatosporales</taxon>
        <taxon>Streptomycetaceae</taxon>
        <taxon>Streptomyces</taxon>
    </lineage>
</organism>
<evidence type="ECO:0000313" key="3">
    <source>
        <dbReference type="EMBL" id="MDT0377162.1"/>
    </source>
</evidence>
<keyword evidence="1" id="KW-0472">Membrane</keyword>
<feature type="transmembrane region" description="Helical" evidence="1">
    <location>
        <begin position="253"/>
        <end position="273"/>
    </location>
</feature>
<feature type="transmembrane region" description="Helical" evidence="1">
    <location>
        <begin position="113"/>
        <end position="132"/>
    </location>
</feature>
<name>A0ABU2NM89_9ACTN</name>